<reference evidence="1" key="3">
    <citation type="submission" date="2023-05" db="EMBL/GenBank/DDBJ databases">
        <authorList>
            <person name="Smith C.H."/>
        </authorList>
    </citation>
    <scope>NUCLEOTIDE SEQUENCE</scope>
    <source>
        <strain evidence="1">CHS0354</strain>
        <tissue evidence="1">Mantle</tissue>
    </source>
</reference>
<protein>
    <submittedName>
        <fullName evidence="1">Uncharacterized protein</fullName>
    </submittedName>
</protein>
<reference evidence="1" key="2">
    <citation type="journal article" date="2021" name="Genome Biol. Evol.">
        <title>Developing a high-quality reference genome for a parasitic bivalve with doubly uniparental inheritance (Bivalvia: Unionida).</title>
        <authorList>
            <person name="Smith C.H."/>
        </authorList>
    </citation>
    <scope>NUCLEOTIDE SEQUENCE</scope>
    <source>
        <strain evidence="1">CHS0354</strain>
        <tissue evidence="1">Mantle</tissue>
    </source>
</reference>
<evidence type="ECO:0000313" key="1">
    <source>
        <dbReference type="EMBL" id="KAK3606083.1"/>
    </source>
</evidence>
<reference evidence="1" key="1">
    <citation type="journal article" date="2021" name="Genome Biol. Evol.">
        <title>A High-Quality Reference Genome for a Parasitic Bivalve with Doubly Uniparental Inheritance (Bivalvia: Unionida).</title>
        <authorList>
            <person name="Smith C.H."/>
        </authorList>
    </citation>
    <scope>NUCLEOTIDE SEQUENCE</scope>
    <source>
        <strain evidence="1">CHS0354</strain>
    </source>
</reference>
<dbReference type="AlphaFoldDB" id="A0AAE0TA90"/>
<dbReference type="Proteomes" id="UP001195483">
    <property type="component" value="Unassembled WGS sequence"/>
</dbReference>
<organism evidence="1 2">
    <name type="scientific">Potamilus streckersoni</name>
    <dbReference type="NCBI Taxonomy" id="2493646"/>
    <lineage>
        <taxon>Eukaryota</taxon>
        <taxon>Metazoa</taxon>
        <taxon>Spiralia</taxon>
        <taxon>Lophotrochozoa</taxon>
        <taxon>Mollusca</taxon>
        <taxon>Bivalvia</taxon>
        <taxon>Autobranchia</taxon>
        <taxon>Heteroconchia</taxon>
        <taxon>Palaeoheterodonta</taxon>
        <taxon>Unionida</taxon>
        <taxon>Unionoidea</taxon>
        <taxon>Unionidae</taxon>
        <taxon>Ambleminae</taxon>
        <taxon>Lampsilini</taxon>
        <taxon>Potamilus</taxon>
    </lineage>
</organism>
<evidence type="ECO:0000313" key="2">
    <source>
        <dbReference type="Proteomes" id="UP001195483"/>
    </source>
</evidence>
<accession>A0AAE0TA90</accession>
<keyword evidence="2" id="KW-1185">Reference proteome</keyword>
<gene>
    <name evidence="1" type="ORF">CHS0354_006438</name>
</gene>
<name>A0AAE0TA90_9BIVA</name>
<proteinExistence type="predicted"/>
<sequence length="75" mass="8810">MADDICLRLPFIRLKLQTSDNIHCYDTKGADSFCTIAYNHSSHVLSWKQLGARVRGYTVLFWKRNIYDKKRNSKT</sequence>
<dbReference type="EMBL" id="JAEAOA010000444">
    <property type="protein sequence ID" value="KAK3606083.1"/>
    <property type="molecule type" value="Genomic_DNA"/>
</dbReference>
<comment type="caution">
    <text evidence="1">The sequence shown here is derived from an EMBL/GenBank/DDBJ whole genome shotgun (WGS) entry which is preliminary data.</text>
</comment>